<feature type="domain" description="Transposable element P transposase-like RNase H" evidence="1">
    <location>
        <begin position="1"/>
        <end position="101"/>
    </location>
</feature>
<dbReference type="EMBL" id="OU893340">
    <property type="protein sequence ID" value="CAG9796287.1"/>
    <property type="molecule type" value="Genomic_DNA"/>
</dbReference>
<evidence type="ECO:0000313" key="3">
    <source>
        <dbReference type="Proteomes" id="UP001153714"/>
    </source>
</evidence>
<dbReference type="Proteomes" id="UP001153714">
    <property type="component" value="Chromosome 9"/>
</dbReference>
<protein>
    <recommendedName>
        <fullName evidence="1">Transposable element P transposase-like RNase H domain-containing protein</fullName>
    </recommendedName>
</protein>
<reference evidence="2" key="1">
    <citation type="submission" date="2021-12" db="EMBL/GenBank/DDBJ databases">
        <authorList>
            <person name="King R."/>
        </authorList>
    </citation>
    <scope>NUCLEOTIDE SEQUENCE</scope>
</reference>
<reference evidence="2" key="2">
    <citation type="submission" date="2022-10" db="EMBL/GenBank/DDBJ databases">
        <authorList>
            <consortium name="ENA_rothamsted_submissions"/>
            <consortium name="culmorum"/>
            <person name="King R."/>
        </authorList>
    </citation>
    <scope>NUCLEOTIDE SEQUENCE</scope>
</reference>
<name>A0A9N9RGD7_9NEOP</name>
<organism evidence="2 3">
    <name type="scientific">Diatraea saccharalis</name>
    <name type="common">sugarcane borer</name>
    <dbReference type="NCBI Taxonomy" id="40085"/>
    <lineage>
        <taxon>Eukaryota</taxon>
        <taxon>Metazoa</taxon>
        <taxon>Ecdysozoa</taxon>
        <taxon>Arthropoda</taxon>
        <taxon>Hexapoda</taxon>
        <taxon>Insecta</taxon>
        <taxon>Pterygota</taxon>
        <taxon>Neoptera</taxon>
        <taxon>Endopterygota</taxon>
        <taxon>Lepidoptera</taxon>
        <taxon>Glossata</taxon>
        <taxon>Ditrysia</taxon>
        <taxon>Pyraloidea</taxon>
        <taxon>Crambidae</taxon>
        <taxon>Crambinae</taxon>
        <taxon>Diatraea</taxon>
    </lineage>
</organism>
<dbReference type="OrthoDB" id="7312725at2759"/>
<dbReference type="AlphaFoldDB" id="A0A9N9RGD7"/>
<sequence length="139" mass="16135">MTMSESLCLDTQSHKYSGRVNTDIDLESDPVEVAGQSLDFLINCINGKWKFPLAYFLITRLRRKQKAAHLLICLQKCKVGVKIISITYDGPAANFSMFEHLRCDLMQADGRRTYFKFDYDKIYCFIDPCHAVKLIRNLW</sequence>
<evidence type="ECO:0000313" key="2">
    <source>
        <dbReference type="EMBL" id="CAG9796287.1"/>
    </source>
</evidence>
<accession>A0A9N9RGD7</accession>
<dbReference type="InterPro" id="IPR048365">
    <property type="entry name" value="TNP-like_RNaseH_N"/>
</dbReference>
<gene>
    <name evidence="2" type="ORF">DIATSA_LOCUS13484</name>
</gene>
<proteinExistence type="predicted"/>
<keyword evidence="3" id="KW-1185">Reference proteome</keyword>
<evidence type="ECO:0000259" key="1">
    <source>
        <dbReference type="Pfam" id="PF21787"/>
    </source>
</evidence>
<dbReference type="Pfam" id="PF21787">
    <property type="entry name" value="TNP-like_RNaseH_N"/>
    <property type="match status" value="1"/>
</dbReference>